<dbReference type="InterPro" id="IPR001715">
    <property type="entry name" value="CH_dom"/>
</dbReference>
<reference evidence="4" key="1">
    <citation type="submission" date="2021-01" db="EMBL/GenBank/DDBJ databases">
        <authorList>
            <person name="Corre E."/>
            <person name="Pelletier E."/>
            <person name="Niang G."/>
            <person name="Scheremetjew M."/>
            <person name="Finn R."/>
            <person name="Kale V."/>
            <person name="Holt S."/>
            <person name="Cochrane G."/>
            <person name="Meng A."/>
            <person name="Brown T."/>
            <person name="Cohen L."/>
        </authorList>
    </citation>
    <scope>NUCLEOTIDE SEQUENCE</scope>
    <source>
        <strain evidence="4">OF101</strain>
    </source>
</reference>
<feature type="coiled-coil region" evidence="1">
    <location>
        <begin position="210"/>
        <end position="251"/>
    </location>
</feature>
<gene>
    <name evidence="4" type="ORF">ACAT0790_LOCUS42511</name>
</gene>
<evidence type="ECO:0000256" key="1">
    <source>
        <dbReference type="SAM" id="Coils"/>
    </source>
</evidence>
<feature type="region of interest" description="Disordered" evidence="2">
    <location>
        <begin position="130"/>
        <end position="196"/>
    </location>
</feature>
<dbReference type="PANTHER" id="PTHR12509">
    <property type="entry name" value="SPERMATOGENESIS-ASSOCIATED 4-RELATED"/>
    <property type="match status" value="1"/>
</dbReference>
<evidence type="ECO:0000259" key="3">
    <source>
        <dbReference type="PROSITE" id="PS50021"/>
    </source>
</evidence>
<accession>A0A7S1RH24</accession>
<name>A0A7S1RH24_ALECA</name>
<dbReference type="InterPro" id="IPR010441">
    <property type="entry name" value="CH_2"/>
</dbReference>
<protein>
    <recommendedName>
        <fullName evidence="3">Calponin-homology (CH) domain-containing protein</fullName>
    </recommendedName>
</protein>
<dbReference type="InterPro" id="IPR036872">
    <property type="entry name" value="CH_dom_sf"/>
</dbReference>
<feature type="domain" description="Calponin-homology (CH)" evidence="3">
    <location>
        <begin position="20"/>
        <end position="128"/>
    </location>
</feature>
<dbReference type="GO" id="GO:0008017">
    <property type="term" value="F:microtubule binding"/>
    <property type="evidence" value="ECO:0007669"/>
    <property type="project" value="TreeGrafter"/>
</dbReference>
<dbReference type="FunFam" id="1.10.418.10:FF:000059">
    <property type="entry name" value="RIKEN cDNA 6430531B16 gene"/>
    <property type="match status" value="1"/>
</dbReference>
<evidence type="ECO:0000313" key="4">
    <source>
        <dbReference type="EMBL" id="CAD9165743.1"/>
    </source>
</evidence>
<dbReference type="Gene3D" id="1.10.418.10">
    <property type="entry name" value="Calponin-like domain"/>
    <property type="match status" value="1"/>
</dbReference>
<dbReference type="Pfam" id="PF06294">
    <property type="entry name" value="CH_2"/>
    <property type="match status" value="1"/>
</dbReference>
<proteinExistence type="predicted"/>
<dbReference type="InterPro" id="IPR052111">
    <property type="entry name" value="Spermatogenesis_Ciliary_MAP"/>
</dbReference>
<sequence length="258" mass="28639">MAAAAAARPEAQLAPEIASDEELQRLYNWVDEIPLSRPKKNISRDFQDGVLYAEMVHYFFPRIVEMHNYSPANSHTQKMYNWSTLNLKVLKKLGFQLHQQDLEDVIKAAPGAIERVLRVLQERIAQAQVGGLREKDRKSVGGPRGSATPSEGGRASSGDGGASVDNGRLSSGAADGRRPQEQPGSRPRSDIGTPNPVAQKYQQEVDAELLVEKEQTIAELREMVVIMSEKIKKLEQLVRIKDSKIEALNGKLQKYNLA</sequence>
<dbReference type="AlphaFoldDB" id="A0A7S1RH24"/>
<dbReference type="PROSITE" id="PS50021">
    <property type="entry name" value="CH"/>
    <property type="match status" value="1"/>
</dbReference>
<feature type="compositionally biased region" description="Low complexity" evidence="2">
    <location>
        <begin position="150"/>
        <end position="167"/>
    </location>
</feature>
<organism evidence="4">
    <name type="scientific">Alexandrium catenella</name>
    <name type="common">Red tide dinoflagellate</name>
    <name type="synonym">Gonyaulax catenella</name>
    <dbReference type="NCBI Taxonomy" id="2925"/>
    <lineage>
        <taxon>Eukaryota</taxon>
        <taxon>Sar</taxon>
        <taxon>Alveolata</taxon>
        <taxon>Dinophyceae</taxon>
        <taxon>Gonyaulacales</taxon>
        <taxon>Pyrocystaceae</taxon>
        <taxon>Alexandrium</taxon>
    </lineage>
</organism>
<dbReference type="EMBL" id="HBGE01070953">
    <property type="protein sequence ID" value="CAD9165743.1"/>
    <property type="molecule type" value="Transcribed_RNA"/>
</dbReference>
<evidence type="ECO:0000256" key="2">
    <source>
        <dbReference type="SAM" id="MobiDB-lite"/>
    </source>
</evidence>
<dbReference type="PANTHER" id="PTHR12509:SF9">
    <property type="entry name" value="SPERM FLAGELLAR PROTEIN 1 ISOFORM X1"/>
    <property type="match status" value="1"/>
</dbReference>
<keyword evidence="1" id="KW-0175">Coiled coil</keyword>
<dbReference type="GO" id="GO:0051493">
    <property type="term" value="P:regulation of cytoskeleton organization"/>
    <property type="evidence" value="ECO:0007669"/>
    <property type="project" value="TreeGrafter"/>
</dbReference>
<dbReference type="GO" id="GO:0005930">
    <property type="term" value="C:axoneme"/>
    <property type="evidence" value="ECO:0007669"/>
    <property type="project" value="TreeGrafter"/>
</dbReference>
<dbReference type="SUPFAM" id="SSF47576">
    <property type="entry name" value="Calponin-homology domain, CH-domain"/>
    <property type="match status" value="1"/>
</dbReference>